<dbReference type="NCBIfam" id="NF005968">
    <property type="entry name" value="PRK08057.1-2"/>
    <property type="match status" value="1"/>
</dbReference>
<dbReference type="Pfam" id="PF02571">
    <property type="entry name" value="CbiJ"/>
    <property type="match status" value="1"/>
</dbReference>
<name>A0A5C1YT92_9PROT</name>
<comment type="pathway">
    <text evidence="1">Cofactor biosynthesis; adenosylcobalamin biosynthesis.</text>
</comment>
<dbReference type="EC" id="1.3.1.106" evidence="4"/>
<dbReference type="InterPro" id="IPR003723">
    <property type="entry name" value="Precorrin-6x_reduct"/>
</dbReference>
<sequence length="253" mass="26643">MTRILLLGGTTEASQMARILAESGIDAIFSYAGRTTAPSSQPLPMRIGGFGGVDGLVSYLRTAGITHVIDATHPFAAQISCNALTACRSTGVPLIAFERKPWTPEDGDNWHMVADTAAAVASLPNTPARVFLAIGKQLLRAFAACPQHHYLLRLVDPPTGPLPVPRCTVVVARGPFTQTGDRALMLAHGITHIVAKNAGGEGARAKLDAARALGLPVIMIDRPTIPPRAIAHTADAVLTWLAGQGYHTARRGV</sequence>
<dbReference type="GO" id="GO:0016994">
    <property type="term" value="F:precorrin-6A reductase activity"/>
    <property type="evidence" value="ECO:0007669"/>
    <property type="project" value="InterPro"/>
</dbReference>
<proteinExistence type="predicted"/>
<dbReference type="PANTHER" id="PTHR36925">
    <property type="entry name" value="COBALT-PRECORRIN-6A REDUCTASE"/>
    <property type="match status" value="1"/>
</dbReference>
<keyword evidence="2" id="KW-0169">Cobalamin biosynthesis</keyword>
<dbReference type="Proteomes" id="UP000324536">
    <property type="component" value="Chromosome"/>
</dbReference>
<dbReference type="GO" id="GO:0009236">
    <property type="term" value="P:cobalamin biosynthetic process"/>
    <property type="evidence" value="ECO:0007669"/>
    <property type="project" value="UniProtKB-UniPathway"/>
</dbReference>
<reference evidence="4 5" key="1">
    <citation type="submission" date="2019-09" db="EMBL/GenBank/DDBJ databases">
        <title>Genome sequencing of strain KACC 21233.</title>
        <authorList>
            <person name="Heo J."/>
            <person name="Kim S.-J."/>
            <person name="Kim J.-S."/>
            <person name="Hong S.-B."/>
            <person name="Kwon S.-W."/>
        </authorList>
    </citation>
    <scope>NUCLEOTIDE SEQUENCE [LARGE SCALE GENOMIC DNA]</scope>
    <source>
        <strain evidence="4 5">KACC 21233</strain>
    </source>
</reference>
<accession>A0A5C1YT92</accession>
<dbReference type="PROSITE" id="PS51014">
    <property type="entry name" value="COBK_CBIJ"/>
    <property type="match status" value="1"/>
</dbReference>
<gene>
    <name evidence="4" type="ORF">FLP30_11350</name>
</gene>
<keyword evidence="5" id="KW-1185">Reference proteome</keyword>
<dbReference type="AlphaFoldDB" id="A0A5C1YT92"/>
<dbReference type="EMBL" id="CP043506">
    <property type="protein sequence ID" value="QEO18237.1"/>
    <property type="molecule type" value="Genomic_DNA"/>
</dbReference>
<evidence type="ECO:0000313" key="5">
    <source>
        <dbReference type="Proteomes" id="UP000324536"/>
    </source>
</evidence>
<evidence type="ECO:0000256" key="3">
    <source>
        <dbReference type="ARBA" id="ARBA00023002"/>
    </source>
</evidence>
<dbReference type="UniPathway" id="UPA00148"/>
<evidence type="ECO:0000256" key="2">
    <source>
        <dbReference type="ARBA" id="ARBA00022573"/>
    </source>
</evidence>
<protein>
    <submittedName>
        <fullName evidence="4">Cobalt-precorrin-6A reductase</fullName>
        <ecNumber evidence="4">1.3.1.106</ecNumber>
    </submittedName>
</protein>
<dbReference type="KEGG" id="acek:FLP30_11350"/>
<dbReference type="NCBIfam" id="TIGR00715">
    <property type="entry name" value="precor6x_red"/>
    <property type="match status" value="1"/>
</dbReference>
<dbReference type="PANTHER" id="PTHR36925:SF1">
    <property type="entry name" value="COBALT-PRECORRIN-6A REDUCTASE"/>
    <property type="match status" value="1"/>
</dbReference>
<dbReference type="OrthoDB" id="5183775at2"/>
<evidence type="ECO:0000256" key="1">
    <source>
        <dbReference type="ARBA" id="ARBA00004953"/>
    </source>
</evidence>
<dbReference type="RefSeq" id="WP_149279899.1">
    <property type="nucleotide sequence ID" value="NZ_CP043506.1"/>
</dbReference>
<evidence type="ECO:0000313" key="4">
    <source>
        <dbReference type="EMBL" id="QEO18237.1"/>
    </source>
</evidence>
<organism evidence="4 5">
    <name type="scientific">Acetobacter vaccinii</name>
    <dbReference type="NCBI Taxonomy" id="2592655"/>
    <lineage>
        <taxon>Bacteria</taxon>
        <taxon>Pseudomonadati</taxon>
        <taxon>Pseudomonadota</taxon>
        <taxon>Alphaproteobacteria</taxon>
        <taxon>Acetobacterales</taxon>
        <taxon>Acetobacteraceae</taxon>
        <taxon>Acetobacter</taxon>
    </lineage>
</organism>
<keyword evidence="3 4" id="KW-0560">Oxidoreductase</keyword>